<accession>A0A2Z6RKZ2</accession>
<evidence type="ECO:0000313" key="2">
    <source>
        <dbReference type="EMBL" id="GET03651.1"/>
    </source>
</evidence>
<evidence type="ECO:0000313" key="1">
    <source>
        <dbReference type="EMBL" id="GBC02821.1"/>
    </source>
</evidence>
<sequence>MENHKNVDGIGPKVKVQPKKRFNTINKIDKNIREDEKKIIRDYMKEWEEKGRVPKNPFVELAKKLKNRFSAKTICDYWWNILDLRLDRSPFLPREKIYIYELVVEYQRNNNGPISWKDLQPKLEKKFGKCRSRNSIKNVWNSYKRCTDRTTKVDKNEESEFEGKSEVEDEGKNEEIISEYNGKIENEIEGITKEMHELTCPVDKNESSAKNKNFTIK</sequence>
<evidence type="ECO:0000313" key="3">
    <source>
        <dbReference type="Proteomes" id="UP000247702"/>
    </source>
</evidence>
<proteinExistence type="predicted"/>
<keyword evidence="3" id="KW-1185">Reference proteome</keyword>
<comment type="caution">
    <text evidence="1">The sequence shown here is derived from an EMBL/GenBank/DDBJ whole genome shotgun (WGS) entry which is preliminary data.</text>
</comment>
<protein>
    <recommendedName>
        <fullName evidence="4">Myb-like domain-containing protein</fullName>
    </recommendedName>
</protein>
<reference evidence="1 3" key="1">
    <citation type="submission" date="2017-11" db="EMBL/GenBank/DDBJ databases">
        <title>The genome of Rhizophagus clarus HR1 reveals common genetic basis of auxotrophy among arbuscular mycorrhizal fungi.</title>
        <authorList>
            <person name="Kobayashi Y."/>
        </authorList>
    </citation>
    <scope>NUCLEOTIDE SEQUENCE [LARGE SCALE GENOMIC DNA]</scope>
    <source>
        <strain evidence="1 3">HR1</strain>
    </source>
</reference>
<organism evidence="1 3">
    <name type="scientific">Rhizophagus clarus</name>
    <dbReference type="NCBI Taxonomy" id="94130"/>
    <lineage>
        <taxon>Eukaryota</taxon>
        <taxon>Fungi</taxon>
        <taxon>Fungi incertae sedis</taxon>
        <taxon>Mucoromycota</taxon>
        <taxon>Glomeromycotina</taxon>
        <taxon>Glomeromycetes</taxon>
        <taxon>Glomerales</taxon>
        <taxon>Glomeraceae</taxon>
        <taxon>Rhizophagus</taxon>
    </lineage>
</organism>
<name>A0A2Z6RKZ2_9GLOM</name>
<evidence type="ECO:0008006" key="4">
    <source>
        <dbReference type="Google" id="ProtNLM"/>
    </source>
</evidence>
<dbReference type="Proteomes" id="UP000247702">
    <property type="component" value="Unassembled WGS sequence"/>
</dbReference>
<dbReference type="Proteomes" id="UP000615446">
    <property type="component" value="Unassembled WGS sequence"/>
</dbReference>
<reference evidence="2" key="2">
    <citation type="submission" date="2019-10" db="EMBL/GenBank/DDBJ databases">
        <title>Conservation and host-specific expression of non-tandemly repeated heterogenous ribosome RNA gene in arbuscular mycorrhizal fungi.</title>
        <authorList>
            <person name="Maeda T."/>
            <person name="Kobayashi Y."/>
            <person name="Nakagawa T."/>
            <person name="Ezawa T."/>
            <person name="Yamaguchi K."/>
            <person name="Bino T."/>
            <person name="Nishimoto Y."/>
            <person name="Shigenobu S."/>
            <person name="Kawaguchi M."/>
        </authorList>
    </citation>
    <scope>NUCLEOTIDE SEQUENCE</scope>
    <source>
        <strain evidence="2">HR1</strain>
    </source>
</reference>
<dbReference type="EMBL" id="BEXD01003853">
    <property type="protein sequence ID" value="GBC02821.1"/>
    <property type="molecule type" value="Genomic_DNA"/>
</dbReference>
<gene>
    <name evidence="2" type="ORF">RCL2_002997900</name>
    <name evidence="1" type="ORF">RclHR1_04840004</name>
</gene>
<dbReference type="EMBL" id="BLAL01000324">
    <property type="protein sequence ID" value="GET03651.1"/>
    <property type="molecule type" value="Genomic_DNA"/>
</dbReference>
<dbReference type="AlphaFoldDB" id="A0A2Z6RKZ2"/>
<dbReference type="OrthoDB" id="2143914at2759"/>